<dbReference type="SUPFAM" id="SSF53383">
    <property type="entry name" value="PLP-dependent transferases"/>
    <property type="match status" value="1"/>
</dbReference>
<dbReference type="Gene3D" id="3.40.640.10">
    <property type="entry name" value="Type I PLP-dependent aspartate aminotransferase-like (Major domain)"/>
    <property type="match status" value="1"/>
</dbReference>
<comment type="caution">
    <text evidence="12">The sequence shown here is derived from an EMBL/GenBank/DDBJ whole genome shotgun (WGS) entry which is preliminary data.</text>
</comment>
<feature type="domain" description="Aminotransferase class V" evidence="11">
    <location>
        <begin position="7"/>
        <end position="371"/>
    </location>
</feature>
<evidence type="ECO:0000256" key="2">
    <source>
        <dbReference type="ARBA" id="ARBA00006490"/>
    </source>
</evidence>
<dbReference type="PIRSF" id="PIRSF005572">
    <property type="entry name" value="NifS"/>
    <property type="match status" value="1"/>
</dbReference>
<sequence length="381" mass="41200">MTKTTAIYLDNAATTALDDRVLEAMLPFLKNQFGNPSSVHKQGREARVAIEKARKMVAGLLNASPGEIVFTSGGTEADNTAILGAITSLNLTQVISSPLEHHAVLHAAAVYAERLQIPFTLLEVDQQGNLDLNQLARLLEKHPKSLVTLMEGNNEIGNLNDLHAIGNLCKESGAFFHSDTVQTVGHYPHNLKSIPVDAISASAHKFHGPKGVGFLYIKKDRKISPFLHGGSQERNMRGGTENVAGIIGLAKALEISYQEMDSHAAHIKQLKSHFIRQLQQQIPGIGFNGRSSDLNQSLYTVLNVSFPPSESNQGMLLFNLDLQGISASGGSACSSGATLGSHVLQALRCTAERESVRFSFSRFNSVEEVDYTVAALKSLYS</sequence>
<evidence type="ECO:0000256" key="7">
    <source>
        <dbReference type="ARBA" id="ARBA00023004"/>
    </source>
</evidence>
<evidence type="ECO:0000313" key="13">
    <source>
        <dbReference type="Proteomes" id="UP000013909"/>
    </source>
</evidence>
<comment type="similarity">
    <text evidence="2">Belongs to the class-V pyridoxal-phosphate-dependent aminotransferase family. NifS/IscS subfamily.</text>
</comment>
<evidence type="ECO:0000256" key="5">
    <source>
        <dbReference type="ARBA" id="ARBA00022723"/>
    </source>
</evidence>
<evidence type="ECO:0000256" key="8">
    <source>
        <dbReference type="ARBA" id="ARBA00023014"/>
    </source>
</evidence>
<dbReference type="PANTHER" id="PTHR11601">
    <property type="entry name" value="CYSTEINE DESULFURYLASE FAMILY MEMBER"/>
    <property type="match status" value="1"/>
</dbReference>
<evidence type="ECO:0000256" key="10">
    <source>
        <dbReference type="RuleBase" id="RU004504"/>
    </source>
</evidence>
<dbReference type="InterPro" id="IPR015424">
    <property type="entry name" value="PyrdxlP-dep_Trfase"/>
</dbReference>
<dbReference type="Gene3D" id="3.90.1150.10">
    <property type="entry name" value="Aspartate Aminotransferase, domain 1"/>
    <property type="match status" value="1"/>
</dbReference>
<evidence type="ECO:0000256" key="3">
    <source>
        <dbReference type="ARBA" id="ARBA00012239"/>
    </source>
</evidence>
<dbReference type="InterPro" id="IPR020578">
    <property type="entry name" value="Aminotrans_V_PyrdxlP_BS"/>
</dbReference>
<evidence type="ECO:0000256" key="9">
    <source>
        <dbReference type="ARBA" id="ARBA00050776"/>
    </source>
</evidence>
<evidence type="ECO:0000313" key="12">
    <source>
        <dbReference type="EMBL" id="EON78839.1"/>
    </source>
</evidence>
<keyword evidence="5" id="KW-0479">Metal-binding</keyword>
<evidence type="ECO:0000256" key="4">
    <source>
        <dbReference type="ARBA" id="ARBA00022679"/>
    </source>
</evidence>
<dbReference type="Proteomes" id="UP000013909">
    <property type="component" value="Unassembled WGS sequence"/>
</dbReference>
<dbReference type="PROSITE" id="PS00595">
    <property type="entry name" value="AA_TRANSFER_CLASS_5"/>
    <property type="match status" value="1"/>
</dbReference>
<dbReference type="GO" id="GO:0046872">
    <property type="term" value="F:metal ion binding"/>
    <property type="evidence" value="ECO:0007669"/>
    <property type="project" value="UniProtKB-KW"/>
</dbReference>
<keyword evidence="13" id="KW-1185">Reference proteome</keyword>
<keyword evidence="7" id="KW-0408">Iron</keyword>
<dbReference type="PANTHER" id="PTHR11601:SF34">
    <property type="entry name" value="CYSTEINE DESULFURASE"/>
    <property type="match status" value="1"/>
</dbReference>
<proteinExistence type="inferred from homology"/>
<dbReference type="GO" id="GO:0051536">
    <property type="term" value="F:iron-sulfur cluster binding"/>
    <property type="evidence" value="ECO:0007669"/>
    <property type="project" value="UniProtKB-KW"/>
</dbReference>
<dbReference type="InterPro" id="IPR000192">
    <property type="entry name" value="Aminotrans_V_dom"/>
</dbReference>
<dbReference type="RefSeq" id="WP_010852884.1">
    <property type="nucleotide sequence ID" value="NZ_AQHR01000022.1"/>
</dbReference>
<dbReference type="InterPro" id="IPR015422">
    <property type="entry name" value="PyrdxlP-dep_Trfase_small"/>
</dbReference>
<dbReference type="PATRIC" id="fig|1288963.3.peg.734"/>
<name>R7ZXW4_9BACT</name>
<keyword evidence="4 12" id="KW-0808">Transferase</keyword>
<comment type="catalytic activity">
    <reaction evidence="9">
        <text>(sulfur carrier)-H + L-cysteine = (sulfur carrier)-SH + L-alanine</text>
        <dbReference type="Rhea" id="RHEA:43892"/>
        <dbReference type="Rhea" id="RHEA-COMP:14737"/>
        <dbReference type="Rhea" id="RHEA-COMP:14739"/>
        <dbReference type="ChEBI" id="CHEBI:29917"/>
        <dbReference type="ChEBI" id="CHEBI:35235"/>
        <dbReference type="ChEBI" id="CHEBI:57972"/>
        <dbReference type="ChEBI" id="CHEBI:64428"/>
        <dbReference type="EC" id="2.8.1.7"/>
    </reaction>
</comment>
<dbReference type="STRING" id="1232681.ADIS_0736"/>
<dbReference type="EC" id="2.8.1.7" evidence="3"/>
<accession>R7ZXW4</accession>
<dbReference type="OrthoDB" id="9804366at2"/>
<protein>
    <recommendedName>
        <fullName evidence="3">cysteine desulfurase</fullName>
        <ecNumber evidence="3">2.8.1.7</ecNumber>
    </recommendedName>
</protein>
<keyword evidence="6" id="KW-0663">Pyridoxal phosphate</keyword>
<dbReference type="InterPro" id="IPR016454">
    <property type="entry name" value="Cysteine_dSase"/>
</dbReference>
<comment type="cofactor">
    <cofactor evidence="1 10">
        <name>pyridoxal 5'-phosphate</name>
        <dbReference type="ChEBI" id="CHEBI:597326"/>
    </cofactor>
</comment>
<keyword evidence="8" id="KW-0411">Iron-sulfur</keyword>
<reference evidence="12 13" key="1">
    <citation type="submission" date="2013-02" db="EMBL/GenBank/DDBJ databases">
        <title>A novel strain isolated from Lonar lake, Maharashtra, India.</title>
        <authorList>
            <person name="Singh A."/>
        </authorList>
    </citation>
    <scope>NUCLEOTIDE SEQUENCE [LARGE SCALE GENOMIC DNA]</scope>
    <source>
        <strain evidence="12 13">AK24</strain>
    </source>
</reference>
<evidence type="ECO:0000259" key="11">
    <source>
        <dbReference type="Pfam" id="PF00266"/>
    </source>
</evidence>
<evidence type="ECO:0000256" key="6">
    <source>
        <dbReference type="ARBA" id="ARBA00022898"/>
    </source>
</evidence>
<evidence type="ECO:0000256" key="1">
    <source>
        <dbReference type="ARBA" id="ARBA00001933"/>
    </source>
</evidence>
<dbReference type="InterPro" id="IPR015421">
    <property type="entry name" value="PyrdxlP-dep_Trfase_major"/>
</dbReference>
<dbReference type="AlphaFoldDB" id="R7ZXW4"/>
<dbReference type="Pfam" id="PF00266">
    <property type="entry name" value="Aminotran_5"/>
    <property type="match status" value="1"/>
</dbReference>
<dbReference type="GO" id="GO:0031071">
    <property type="term" value="F:cysteine desulfurase activity"/>
    <property type="evidence" value="ECO:0007669"/>
    <property type="project" value="UniProtKB-EC"/>
</dbReference>
<organism evidence="12 13">
    <name type="scientific">Lunatimonas lonarensis</name>
    <dbReference type="NCBI Taxonomy" id="1232681"/>
    <lineage>
        <taxon>Bacteria</taxon>
        <taxon>Pseudomonadati</taxon>
        <taxon>Bacteroidota</taxon>
        <taxon>Cytophagia</taxon>
        <taxon>Cytophagales</taxon>
        <taxon>Cyclobacteriaceae</taxon>
    </lineage>
</organism>
<gene>
    <name evidence="12" type="ORF">ADIS_0736</name>
</gene>
<dbReference type="Gene3D" id="1.10.260.50">
    <property type="match status" value="1"/>
</dbReference>
<dbReference type="EMBL" id="AQHR01000022">
    <property type="protein sequence ID" value="EON78839.1"/>
    <property type="molecule type" value="Genomic_DNA"/>
</dbReference>